<evidence type="ECO:0000256" key="4">
    <source>
        <dbReference type="ARBA" id="ARBA00038560"/>
    </source>
</evidence>
<feature type="domain" description="Flagellar basal body rod protein N-terminal" evidence="7">
    <location>
        <begin position="5"/>
        <end position="35"/>
    </location>
</feature>
<keyword evidence="3 6" id="KW-0975">Bacterial flagellum</keyword>
<evidence type="ECO:0000259" key="9">
    <source>
        <dbReference type="Pfam" id="PF22692"/>
    </source>
</evidence>
<evidence type="ECO:0000259" key="7">
    <source>
        <dbReference type="Pfam" id="PF00460"/>
    </source>
</evidence>
<organism evidence="10 11">
    <name type="scientific">Marinobacter xestospongiae</name>
    <dbReference type="NCBI Taxonomy" id="994319"/>
    <lineage>
        <taxon>Bacteria</taxon>
        <taxon>Pseudomonadati</taxon>
        <taxon>Pseudomonadota</taxon>
        <taxon>Gammaproteobacteria</taxon>
        <taxon>Pseudomonadales</taxon>
        <taxon>Marinobacteraceae</taxon>
        <taxon>Marinobacter</taxon>
    </lineage>
</organism>
<sequence length="243" mass="25900">MERYLYTSMSGALHTLTAQRIHANNLANSSTTGFRRDFERAETYQVKGAGLETKYLSQSQSAVTDFTPGRLETTGRDLDVGIRGAGFLAVIDEAGNEAYTRVGNLSLDAEGQLRILGREVVGAGGGQLAIPEYQAISIGDNGTISVMPPGGGQLEAGQLKLVNPPLDQLRKGEDGLFRLADGEAAAADPEVLVVSGHLEQSNVNPVDEMVTTMALSRTFEIQMRMMKAADENSNAGNRLVRGG</sequence>
<comment type="caution">
    <text evidence="10">The sequence shown here is derived from an EMBL/GenBank/DDBJ whole genome shotgun (WGS) entry which is preliminary data.</text>
</comment>
<evidence type="ECO:0000259" key="8">
    <source>
        <dbReference type="Pfam" id="PF06429"/>
    </source>
</evidence>
<dbReference type="PANTHER" id="PTHR30435">
    <property type="entry name" value="FLAGELLAR PROTEIN"/>
    <property type="match status" value="1"/>
</dbReference>
<dbReference type="InterPro" id="IPR001444">
    <property type="entry name" value="Flag_bb_rod_N"/>
</dbReference>
<dbReference type="InterPro" id="IPR037925">
    <property type="entry name" value="FlgE/F/G-like"/>
</dbReference>
<dbReference type="EMBL" id="JAWIIJ010000004">
    <property type="protein sequence ID" value="MDV2078640.1"/>
    <property type="molecule type" value="Genomic_DNA"/>
</dbReference>
<dbReference type="RefSeq" id="WP_316973365.1">
    <property type="nucleotide sequence ID" value="NZ_JAWIIJ010000004.1"/>
</dbReference>
<comment type="similarity">
    <text evidence="2 6">Belongs to the flagella basal body rod proteins family.</text>
</comment>
<reference evidence="10 11" key="1">
    <citation type="submission" date="2023-10" db="EMBL/GenBank/DDBJ databases">
        <title>Characteristics and mechanism of a salt-tolerant marine origin heterotrophic nitrifying- aerobic denitrifying bacteria Marinobacter xestospongiae HN1.</title>
        <authorList>
            <person name="Qi R."/>
        </authorList>
    </citation>
    <scope>NUCLEOTIDE SEQUENCE [LARGE SCALE GENOMIC DNA]</scope>
    <source>
        <strain evidence="10 11">HN1</strain>
    </source>
</reference>
<keyword evidence="10" id="KW-0969">Cilium</keyword>
<evidence type="ECO:0000256" key="2">
    <source>
        <dbReference type="ARBA" id="ARBA00009677"/>
    </source>
</evidence>
<keyword evidence="10" id="KW-0966">Cell projection</keyword>
<proteinExistence type="inferred from homology"/>
<dbReference type="InterPro" id="IPR010930">
    <property type="entry name" value="Flg_bb/hook_C_dom"/>
</dbReference>
<keyword evidence="11" id="KW-1185">Reference proteome</keyword>
<feature type="domain" description="Flagellar basal-body/hook protein C-terminal" evidence="8">
    <location>
        <begin position="195"/>
        <end position="239"/>
    </location>
</feature>
<evidence type="ECO:0000256" key="3">
    <source>
        <dbReference type="ARBA" id="ARBA00023143"/>
    </source>
</evidence>
<comment type="subcellular location">
    <subcellularLocation>
        <location evidence="1 6">Bacterial flagellum basal body</location>
    </subcellularLocation>
</comment>
<keyword evidence="10" id="KW-0282">Flagellum</keyword>
<accession>A0ABU3VWI5</accession>
<evidence type="ECO:0000256" key="5">
    <source>
        <dbReference type="ARBA" id="ARBA00040228"/>
    </source>
</evidence>
<protein>
    <recommendedName>
        <fullName evidence="5 6">Flagellar basal-body rod protein FlgF</fullName>
    </recommendedName>
</protein>
<dbReference type="Pfam" id="PF06429">
    <property type="entry name" value="Flg_bbr_C"/>
    <property type="match status" value="1"/>
</dbReference>
<evidence type="ECO:0000313" key="10">
    <source>
        <dbReference type="EMBL" id="MDV2078640.1"/>
    </source>
</evidence>
<dbReference type="SUPFAM" id="SSF117143">
    <property type="entry name" value="Flagellar hook protein flgE"/>
    <property type="match status" value="1"/>
</dbReference>
<dbReference type="NCBIfam" id="TIGR03506">
    <property type="entry name" value="FlgEFG_subfam"/>
    <property type="match status" value="1"/>
</dbReference>
<dbReference type="PANTHER" id="PTHR30435:SF18">
    <property type="entry name" value="FLAGELLAR BASAL-BODY ROD PROTEIN FLGF"/>
    <property type="match status" value="1"/>
</dbReference>
<dbReference type="Pfam" id="PF22692">
    <property type="entry name" value="LlgE_F_G_D1"/>
    <property type="match status" value="1"/>
</dbReference>
<evidence type="ECO:0000256" key="6">
    <source>
        <dbReference type="RuleBase" id="RU362116"/>
    </source>
</evidence>
<dbReference type="Proteomes" id="UP001269819">
    <property type="component" value="Unassembled WGS sequence"/>
</dbReference>
<dbReference type="InterPro" id="IPR053967">
    <property type="entry name" value="LlgE_F_G-like_D1"/>
</dbReference>
<feature type="domain" description="Flagellar hook protein FlgE/F/G-like D1" evidence="9">
    <location>
        <begin position="82"/>
        <end position="146"/>
    </location>
</feature>
<evidence type="ECO:0000313" key="11">
    <source>
        <dbReference type="Proteomes" id="UP001269819"/>
    </source>
</evidence>
<dbReference type="NCBIfam" id="NF009280">
    <property type="entry name" value="PRK12640.1"/>
    <property type="match status" value="1"/>
</dbReference>
<evidence type="ECO:0000256" key="1">
    <source>
        <dbReference type="ARBA" id="ARBA00004117"/>
    </source>
</evidence>
<dbReference type="InterPro" id="IPR020013">
    <property type="entry name" value="Flagellar_FlgE/F/G"/>
</dbReference>
<dbReference type="Pfam" id="PF00460">
    <property type="entry name" value="Flg_bb_rod"/>
    <property type="match status" value="1"/>
</dbReference>
<gene>
    <name evidence="10" type="ORF">RYS15_08080</name>
</gene>
<comment type="subunit">
    <text evidence="4 6">The basal body constitutes a major portion of the flagellar organelle and consists of five rings (E,L,P,S, and M) mounted on a central rod. The rod consists of about 26 subunits of FlgG in the distal portion, and FlgB, FlgC and FlgF are thought to build up the proximal portion of the rod with about 6 subunits each.</text>
</comment>
<name>A0ABU3VWI5_9GAMM</name>